<dbReference type="SUPFAM" id="SSF69318">
    <property type="entry name" value="Integrin alpha N-terminal domain"/>
    <property type="match status" value="1"/>
</dbReference>
<gene>
    <name evidence="3" type="ORF">FHS27_001550</name>
</gene>
<dbReference type="PANTHER" id="PTHR43118">
    <property type="entry name" value="RHAMNOGALACTURONAN LYASE (EUROFUNG)"/>
    <property type="match status" value="1"/>
</dbReference>
<name>A0A7W5H5E5_9BACT</name>
<keyword evidence="4" id="KW-1185">Reference proteome</keyword>
<keyword evidence="3" id="KW-0456">Lyase</keyword>
<evidence type="ECO:0000259" key="2">
    <source>
        <dbReference type="Pfam" id="PF21348"/>
    </source>
</evidence>
<organism evidence="3 4">
    <name type="scientific">Aporhodopirellula rubra</name>
    <dbReference type="NCBI Taxonomy" id="980271"/>
    <lineage>
        <taxon>Bacteria</taxon>
        <taxon>Pseudomonadati</taxon>
        <taxon>Planctomycetota</taxon>
        <taxon>Planctomycetia</taxon>
        <taxon>Pirellulales</taxon>
        <taxon>Pirellulaceae</taxon>
        <taxon>Aporhodopirellula</taxon>
    </lineage>
</organism>
<protein>
    <submittedName>
        <fullName evidence="3">Rhamnogalacturonan endolyase</fullName>
        <ecNumber evidence="3">4.2.2.23</ecNumber>
    </submittedName>
</protein>
<evidence type="ECO:0000259" key="1">
    <source>
        <dbReference type="Pfam" id="PF18370"/>
    </source>
</evidence>
<dbReference type="Pfam" id="PF21348">
    <property type="entry name" value="RGL11_C"/>
    <property type="match status" value="1"/>
</dbReference>
<dbReference type="Pfam" id="PF18370">
    <property type="entry name" value="RGI_lyase"/>
    <property type="match status" value="1"/>
</dbReference>
<dbReference type="GO" id="GO:0102210">
    <property type="term" value="F:rhamnogalacturonan endolyase activity"/>
    <property type="evidence" value="ECO:0007669"/>
    <property type="project" value="UniProtKB-EC"/>
</dbReference>
<accession>A0A7W5H5E5</accession>
<dbReference type="Proteomes" id="UP000536179">
    <property type="component" value="Unassembled WGS sequence"/>
</dbReference>
<dbReference type="Gene3D" id="2.60.40.10">
    <property type="entry name" value="Immunoglobulins"/>
    <property type="match status" value="1"/>
</dbReference>
<dbReference type="AlphaFoldDB" id="A0A7W5H5E5"/>
<sequence>MVAGFGVIAVGMVAVLLWLSNRGPGETFVANAAASKNGPMQVVTQVSRNQKYDSTARPMEYLDRGLVGLETKGGVFLSWRMLGTDSIDIGFNLYRNGKKVNPHPLTKSTNYLDVDGNVNDKYAVEILAAEGPLERSDAISVWPRKSVVASEAIRKRRPGVAFKEIPLASPPTEQHVPGDMSVGDLDGDGTYELVFEWEGPEPWIEAIDLDGNQLWRISCGPNTTAHKLALLVYDFDGDGRAEVACKTGPGTKDGLGNQLNQGPAATDDDSEIVERMTKHLTVDKAYISIFKGDTGEELTTVPYLPALGSKEEMKENWGDGHGYRASSIKAAVLHHKGIGPLLVFTRGIYTRIAMAAFHWDGKQLKQIWTFDTKGHPQYAGYRGMGNHSVAVGDVDNDGSDELIYGACAIDHDGRGLYTTGFGHGDSHALADHDPDHPGLEFFQGHEDDIHGLSMRDAATGEILWEIGSKSDVGRAWAADINPDFRGSECASSATPNLDCQGREIMTRYNPYDAVVYFDGDLQRELRKRTAIDDGSGPLGRILTGWYFGAANLHSTKYDANLVADVLGDWREEIIFRRSDNRALLLFTTWIPTEHKNYTLMHDPVYRMNVVVQNIGYNQPAHVGYYFADGPPKPNIRMVTDHLKK</sequence>
<feature type="domain" description="Rhamnogalacturonan I lyase beta-sheet" evidence="1">
    <location>
        <begin position="58"/>
        <end position="142"/>
    </location>
</feature>
<comment type="caution">
    <text evidence="3">The sequence shown here is derived from an EMBL/GenBank/DDBJ whole genome shotgun (WGS) entry which is preliminary data.</text>
</comment>
<dbReference type="InterPro" id="IPR049366">
    <property type="entry name" value="RGL11_C"/>
</dbReference>
<reference evidence="3 4" key="1">
    <citation type="submission" date="2020-08" db="EMBL/GenBank/DDBJ databases">
        <title>Genomic Encyclopedia of Type Strains, Phase III (KMG-III): the genomes of soil and plant-associated and newly described type strains.</title>
        <authorList>
            <person name="Whitman W."/>
        </authorList>
    </citation>
    <scope>NUCLEOTIDE SEQUENCE [LARGE SCALE GENOMIC DNA]</scope>
    <source>
        <strain evidence="3 4">CECT 8075</strain>
    </source>
</reference>
<dbReference type="RefSeq" id="WP_184303627.1">
    <property type="nucleotide sequence ID" value="NZ_JACHXU010000004.1"/>
</dbReference>
<dbReference type="PANTHER" id="PTHR43118:SF1">
    <property type="entry name" value="RHAMNOGALACTURONAN LYASE (EUROFUNG)"/>
    <property type="match status" value="1"/>
</dbReference>
<evidence type="ECO:0000313" key="3">
    <source>
        <dbReference type="EMBL" id="MBB3205746.1"/>
    </source>
</evidence>
<feature type="domain" description="Rhamnogalacturonan lyase family 11 C-terminal" evidence="2">
    <location>
        <begin position="177"/>
        <end position="631"/>
    </location>
</feature>
<dbReference type="InterPro" id="IPR028994">
    <property type="entry name" value="Integrin_alpha_N"/>
</dbReference>
<dbReference type="InterPro" id="IPR041624">
    <property type="entry name" value="RGI_lyase"/>
</dbReference>
<proteinExistence type="predicted"/>
<dbReference type="EC" id="4.2.2.23" evidence="3"/>
<dbReference type="InterPro" id="IPR034641">
    <property type="entry name" value="RGL11"/>
</dbReference>
<dbReference type="EMBL" id="JACHXU010000004">
    <property type="protein sequence ID" value="MBB3205746.1"/>
    <property type="molecule type" value="Genomic_DNA"/>
</dbReference>
<dbReference type="InterPro" id="IPR013783">
    <property type="entry name" value="Ig-like_fold"/>
</dbReference>
<evidence type="ECO:0000313" key="4">
    <source>
        <dbReference type="Proteomes" id="UP000536179"/>
    </source>
</evidence>